<protein>
    <recommendedName>
        <fullName evidence="4">Arc-like DNA binding domain-containing protein</fullName>
    </recommendedName>
</protein>
<evidence type="ECO:0000256" key="1">
    <source>
        <dbReference type="SAM" id="Coils"/>
    </source>
</evidence>
<keyword evidence="1" id="KW-0175">Coiled coil</keyword>
<accession>A0A402AK85</accession>
<evidence type="ECO:0008006" key="4">
    <source>
        <dbReference type="Google" id="ProtNLM"/>
    </source>
</evidence>
<dbReference type="OrthoDB" id="160280at2"/>
<dbReference type="AlphaFoldDB" id="A0A402AK85"/>
<feature type="coiled-coil region" evidence="1">
    <location>
        <begin position="66"/>
        <end position="97"/>
    </location>
</feature>
<dbReference type="EMBL" id="BIFS01000001">
    <property type="protein sequence ID" value="GCE19547.1"/>
    <property type="molecule type" value="Genomic_DNA"/>
</dbReference>
<dbReference type="Proteomes" id="UP000287188">
    <property type="component" value="Unassembled WGS sequence"/>
</dbReference>
<evidence type="ECO:0000313" key="3">
    <source>
        <dbReference type="Proteomes" id="UP000287188"/>
    </source>
</evidence>
<comment type="caution">
    <text evidence="2">The sequence shown here is derived from an EMBL/GenBank/DDBJ whole genome shotgun (WGS) entry which is preliminary data.</text>
</comment>
<dbReference type="RefSeq" id="WP_126551402.1">
    <property type="nucleotide sequence ID" value="NZ_BIFS01000001.1"/>
</dbReference>
<proteinExistence type="predicted"/>
<evidence type="ECO:0000313" key="2">
    <source>
        <dbReference type="EMBL" id="GCE19547.1"/>
    </source>
</evidence>
<reference evidence="3" key="1">
    <citation type="submission" date="2018-12" db="EMBL/GenBank/DDBJ databases">
        <title>Tengunoibacter tsumagoiensis gen. nov., sp. nov., Dictyobacter kobayashii sp. nov., D. alpinus sp. nov., and D. joshuensis sp. nov. and description of Dictyobacteraceae fam. nov. within the order Ktedonobacterales isolated from Tengu-no-mugimeshi.</title>
        <authorList>
            <person name="Wang C.M."/>
            <person name="Zheng Y."/>
            <person name="Sakai Y."/>
            <person name="Toyoda A."/>
            <person name="Minakuchi Y."/>
            <person name="Abe K."/>
            <person name="Yokota A."/>
            <person name="Yabe S."/>
        </authorList>
    </citation>
    <scope>NUCLEOTIDE SEQUENCE [LARGE SCALE GENOMIC DNA]</scope>
    <source>
        <strain evidence="3">Uno11</strain>
    </source>
</reference>
<name>A0A402AK85_9CHLR</name>
<gene>
    <name evidence="2" type="ORF">KDK_33470</name>
</gene>
<organism evidence="2 3">
    <name type="scientific">Dictyobacter kobayashii</name>
    <dbReference type="NCBI Taxonomy" id="2014872"/>
    <lineage>
        <taxon>Bacteria</taxon>
        <taxon>Bacillati</taxon>
        <taxon>Chloroflexota</taxon>
        <taxon>Ktedonobacteria</taxon>
        <taxon>Ktedonobacterales</taxon>
        <taxon>Dictyobacteraceae</taxon>
        <taxon>Dictyobacter</taxon>
    </lineage>
</organism>
<sequence>MPEEQSVQLNVWIPKDLKEYLAEKAKQNNKSGMNSVVAELIRQERAREQGEIIEQQSLPVLQEIVRKEVRQALAEQRKDLRDDREEAMEALRKHLNKGFNRIAALSVHIIRNAGIGRRLTYTLLAKAYDAEFATSAFEDAKAKVHRELMSKMKEDDE</sequence>
<keyword evidence="3" id="KW-1185">Reference proteome</keyword>